<evidence type="ECO:0000313" key="2">
    <source>
        <dbReference type="EMBL" id="GBN51078.1"/>
    </source>
</evidence>
<dbReference type="AlphaFoldDB" id="A0A4Y2PGE9"/>
<feature type="region of interest" description="Disordered" evidence="1">
    <location>
        <begin position="222"/>
        <end position="248"/>
    </location>
</feature>
<accession>A0A4Y2PGE9</accession>
<feature type="non-terminal residue" evidence="2">
    <location>
        <position position="1"/>
    </location>
</feature>
<proteinExistence type="predicted"/>
<feature type="compositionally biased region" description="Basic and acidic residues" evidence="1">
    <location>
        <begin position="263"/>
        <end position="280"/>
    </location>
</feature>
<evidence type="ECO:0000313" key="3">
    <source>
        <dbReference type="Proteomes" id="UP000499080"/>
    </source>
</evidence>
<feature type="region of interest" description="Disordered" evidence="1">
    <location>
        <begin position="365"/>
        <end position="402"/>
    </location>
</feature>
<feature type="compositionally biased region" description="Basic and acidic residues" evidence="1">
    <location>
        <begin position="376"/>
        <end position="398"/>
    </location>
</feature>
<keyword evidence="3" id="KW-1185">Reference proteome</keyword>
<feature type="region of interest" description="Disordered" evidence="1">
    <location>
        <begin position="261"/>
        <end position="284"/>
    </location>
</feature>
<name>A0A4Y2PGE9_ARAVE</name>
<protein>
    <submittedName>
        <fullName evidence="2">Uncharacterized protein</fullName>
    </submittedName>
</protein>
<dbReference type="EMBL" id="BGPR01011395">
    <property type="protein sequence ID" value="GBN51078.1"/>
    <property type="molecule type" value="Genomic_DNA"/>
</dbReference>
<evidence type="ECO:0000256" key="1">
    <source>
        <dbReference type="SAM" id="MobiDB-lite"/>
    </source>
</evidence>
<gene>
    <name evidence="2" type="ORF">AVEN_193826_1</name>
</gene>
<reference evidence="2 3" key="1">
    <citation type="journal article" date="2019" name="Sci. Rep.">
        <title>Orb-weaving spider Araneus ventricosus genome elucidates the spidroin gene catalogue.</title>
        <authorList>
            <person name="Kono N."/>
            <person name="Nakamura H."/>
            <person name="Ohtoshi R."/>
            <person name="Moran D.A.P."/>
            <person name="Shinohara A."/>
            <person name="Yoshida Y."/>
            <person name="Fujiwara M."/>
            <person name="Mori M."/>
            <person name="Tomita M."/>
            <person name="Arakawa K."/>
        </authorList>
    </citation>
    <scope>NUCLEOTIDE SEQUENCE [LARGE SCALE GENOMIC DNA]</scope>
</reference>
<dbReference type="Proteomes" id="UP000499080">
    <property type="component" value="Unassembled WGS sequence"/>
</dbReference>
<comment type="caution">
    <text evidence="2">The sequence shown here is derived from an EMBL/GenBank/DDBJ whole genome shotgun (WGS) entry which is preliminary data.</text>
</comment>
<sequence length="470" mass="54703">DEIAVQFGWNNGSKYLAVKLRLTGEVLHFIREQKFNFSDYDSLKKILIERYTIQSNKASFLHEFFTYQPPPNMPVSVYFAKASALSFKAFCTGERNGDIEEANRIEMLKSMLLTNLAPEIRRGFIAANPKTIDEIKEAALLQEREWNSYRLSPSCSVSNKTYPIPVYAVQVRAENTNQCVKNFCQKLAEKIETSTTKVTNLSRQQSKQQLCYSCTRPGHIARYGRNSHSSNYPNVLPPPSQQLLRPSYPDSENIRQKLVPTLVKEDQQPEAKREAVEKSSKVQSSLKVEEMDRTLEAEISVRERETSPLLKSEWSPKIDYVEIRNKHIEGKTFERAQKRRVQEVKNCEQNKRFAHEKSKSFEKCNKANDMDIDNADNSRRSSESRVDKYPNRNSRRMDSNIGDRSQHTQFLFSRQFRQNVPLRFQKQKTKFCRQKFQRTVVIPSSQSGPARFMPSYVRFSLFKSRKKLVD</sequence>
<organism evidence="2 3">
    <name type="scientific">Araneus ventricosus</name>
    <name type="common">Orbweaver spider</name>
    <name type="synonym">Epeira ventricosa</name>
    <dbReference type="NCBI Taxonomy" id="182803"/>
    <lineage>
        <taxon>Eukaryota</taxon>
        <taxon>Metazoa</taxon>
        <taxon>Ecdysozoa</taxon>
        <taxon>Arthropoda</taxon>
        <taxon>Chelicerata</taxon>
        <taxon>Arachnida</taxon>
        <taxon>Araneae</taxon>
        <taxon>Araneomorphae</taxon>
        <taxon>Entelegynae</taxon>
        <taxon>Araneoidea</taxon>
        <taxon>Araneidae</taxon>
        <taxon>Araneus</taxon>
    </lineage>
</organism>